<gene>
    <name evidence="3" type="ORF">ACFOEW_11940</name>
</gene>
<evidence type="ECO:0000313" key="4">
    <source>
        <dbReference type="Proteomes" id="UP001595477"/>
    </source>
</evidence>
<dbReference type="Pfam" id="PF00535">
    <property type="entry name" value="Glycos_transf_2"/>
    <property type="match status" value="1"/>
</dbReference>
<dbReference type="SUPFAM" id="SSF53756">
    <property type="entry name" value="UDP-Glycosyltransferase/glycogen phosphorylase"/>
    <property type="match status" value="1"/>
</dbReference>
<keyword evidence="4" id="KW-1185">Reference proteome</keyword>
<dbReference type="EMBL" id="JBHRSX010000022">
    <property type="protein sequence ID" value="MFC3202527.1"/>
    <property type="molecule type" value="Genomic_DNA"/>
</dbReference>
<accession>A0ABV7K4W6</accession>
<dbReference type="CDD" id="cd03801">
    <property type="entry name" value="GT4_PimA-like"/>
    <property type="match status" value="1"/>
</dbReference>
<dbReference type="PANTHER" id="PTHR41244:SF1">
    <property type="entry name" value="GLYCOSYLTRANSFERASE"/>
    <property type="match status" value="1"/>
</dbReference>
<feature type="domain" description="Glycosyltransferase 2-like" evidence="2">
    <location>
        <begin position="967"/>
        <end position="1094"/>
    </location>
</feature>
<name>A0ABV7K4W6_9ALTE</name>
<dbReference type="Pfam" id="PF14307">
    <property type="entry name" value="Glyco_tran_WbsX"/>
    <property type="match status" value="1"/>
</dbReference>
<reference evidence="4" key="1">
    <citation type="journal article" date="2019" name="Int. J. Syst. Evol. Microbiol.">
        <title>The Global Catalogue of Microorganisms (GCM) 10K type strain sequencing project: providing services to taxonomists for standard genome sequencing and annotation.</title>
        <authorList>
            <consortium name="The Broad Institute Genomics Platform"/>
            <consortium name="The Broad Institute Genome Sequencing Center for Infectious Disease"/>
            <person name="Wu L."/>
            <person name="Ma J."/>
        </authorList>
    </citation>
    <scope>NUCLEOTIDE SEQUENCE [LARGE SCALE GENOMIC DNA]</scope>
    <source>
        <strain evidence="4">KCTC 52449</strain>
    </source>
</reference>
<dbReference type="InterPro" id="IPR032719">
    <property type="entry name" value="WbsX"/>
</dbReference>
<comment type="caution">
    <text evidence="3">The sequence shown here is derived from an EMBL/GenBank/DDBJ whole genome shotgun (WGS) entry which is preliminary data.</text>
</comment>
<dbReference type="Gene3D" id="3.90.550.10">
    <property type="entry name" value="Spore Coat Polysaccharide Biosynthesis Protein SpsA, Chain A"/>
    <property type="match status" value="1"/>
</dbReference>
<protein>
    <submittedName>
        <fullName evidence="3">Glycoside hydrolase family 99-like domain-containing protein</fullName>
    </submittedName>
</protein>
<dbReference type="CDD" id="cd11579">
    <property type="entry name" value="Glyco_tran_WbsX"/>
    <property type="match status" value="1"/>
</dbReference>
<evidence type="ECO:0000259" key="2">
    <source>
        <dbReference type="Pfam" id="PF00535"/>
    </source>
</evidence>
<sequence>MDSDQLQEKIDIIELSGLFDFDFYAQQYPDIKQQDAIQHFLSVGASDGASPSYLFDTKWYLQQYSDLAESDLNPLLHYILYGAAELRITSPFVDPMCLENLQAMAEGQLAIAFFYENEKRLSLNINPHFDVSFYISTYNDIDVAGLSPFYHFIYTGVFESRRPKADIEMGEYCELFKVDKKITNPFLHFITHYGKEYLDAKTQIEEVGNVATAEHSVSTAPTADYSAPGPLFETKQFTGESDTNPQVKPLAFYLPQFHPFKENDEWWGKGFTEWRNVVRGKPRFHGHYQPHIPSDLGFYDLRVKEVFKEQAELAKAAGIHGFCFYHYWFNGKRLMEKPIDMFLENKDINISFCLMWANENWTRTWDGFDNDVLIAQDYYEEDDIPFIEDLGRHFKDERYIRVDGRPLFIIYRPGIIPNVKETIKKWRRICEEQLNEMPLFYMAQAFDDTDPRLFDLDGAIEFPPHKIASGLPDASRAEGLIDPTFTGHYPSYDALVSSSLSEKEHPFPLIRGVTPSWDNEARKPGRGMGYVGSTPQKYEKWLKAIAQYARTYPIENKESFVMINAWNEWAEGAHLEPDVYNGHAYLNATYRAVHAIDSFEDKTKLILIGHDAYKHGAQLLTLNIFKTLKQTFGIDVVCVLLEGGPLVEEYKKVGTTHVLDGTEGHFRALIEDLNKSKAYQYAICNTLVSGHCAKILHENNIESIQLVHELSNLIKEYKLEDNAQGVSDYSKAVVFAADFVKRSFNRVVEDANEDKLHIIPQGIYQQLTFDENAKAKLRERLSLSSDAKIVVNTGFADLRKGFDLFISIARKLVKQDPLFHFVWVGNVKQDLAIWLLDSIEPELKEHIHIVPFTKEIALYVQGADCFALTSREDPFPSVVLESLVLGTPVVAFENSGGFEEPISLPVNGELVRVGDIEAFSLAIINQVESDCNMKANKRRDFALQKYDWNNYVFSLLELLIKNLKRVSVVVPNYNYENYLEERLLSIFNQSYPIFEIIVLDDKSPDNSVEVIKHLTDIHKRDIELIINRSNSGSVFKQWAKGVKIATGEYVWIAEADDSASANFLARSMDFEIDVVATYTDSIQIDETGAHLADNYRYYYTPAMLRDMDRGELLSGKEVIKSCLSVNNQFMNVSAMTFRRKEFSDCILQHLDSLLEFKVAGDWFIYVHLLSSDCTIKLIKDSLNVHRRHNKSVTHSNLAGQIKEIESIQVLVTDILGDSSNVSMQKKYIENLKRQVL</sequence>
<feature type="domain" description="Glycosyl transferase family 1" evidence="1">
    <location>
        <begin position="775"/>
        <end position="938"/>
    </location>
</feature>
<dbReference type="PANTHER" id="PTHR41244">
    <property type="entry name" value="RHAMNAN SYNTHESIS F"/>
    <property type="match status" value="1"/>
</dbReference>
<dbReference type="InterPro" id="IPR029044">
    <property type="entry name" value="Nucleotide-diphossugar_trans"/>
</dbReference>
<dbReference type="Proteomes" id="UP001595477">
    <property type="component" value="Unassembled WGS sequence"/>
</dbReference>
<dbReference type="Gene3D" id="3.40.50.2000">
    <property type="entry name" value="Glycogen Phosphorylase B"/>
    <property type="match status" value="2"/>
</dbReference>
<dbReference type="Pfam" id="PF00534">
    <property type="entry name" value="Glycos_transf_1"/>
    <property type="match status" value="1"/>
</dbReference>
<evidence type="ECO:0000259" key="1">
    <source>
        <dbReference type="Pfam" id="PF00534"/>
    </source>
</evidence>
<evidence type="ECO:0000313" key="3">
    <source>
        <dbReference type="EMBL" id="MFC3202527.1"/>
    </source>
</evidence>
<dbReference type="InterPro" id="IPR001173">
    <property type="entry name" value="Glyco_trans_2-like"/>
</dbReference>
<dbReference type="Gene3D" id="3.20.20.80">
    <property type="entry name" value="Glycosidases"/>
    <property type="match status" value="1"/>
</dbReference>
<dbReference type="RefSeq" id="WP_123324759.1">
    <property type="nucleotide sequence ID" value="NZ_JBHRSX010000022.1"/>
</dbReference>
<dbReference type="SUPFAM" id="SSF53448">
    <property type="entry name" value="Nucleotide-diphospho-sugar transferases"/>
    <property type="match status" value="1"/>
</dbReference>
<proteinExistence type="predicted"/>
<organism evidence="3 4">
    <name type="scientific">Alteromonas oceani</name>
    <dbReference type="NCBI Taxonomy" id="2071609"/>
    <lineage>
        <taxon>Bacteria</taxon>
        <taxon>Pseudomonadati</taxon>
        <taxon>Pseudomonadota</taxon>
        <taxon>Gammaproteobacteria</taxon>
        <taxon>Alteromonadales</taxon>
        <taxon>Alteromonadaceae</taxon>
        <taxon>Alteromonas/Salinimonas group</taxon>
        <taxon>Alteromonas</taxon>
    </lineage>
</organism>
<dbReference type="InterPro" id="IPR001296">
    <property type="entry name" value="Glyco_trans_1"/>
</dbReference>